<accession>A0ABR2HMG2</accession>
<dbReference type="PANTHER" id="PTHR33112:SF16">
    <property type="entry name" value="HETEROKARYON INCOMPATIBILITY DOMAIN-CONTAINING PROTEIN"/>
    <property type="match status" value="1"/>
</dbReference>
<comment type="caution">
    <text evidence="2">The sequence shown here is derived from an EMBL/GenBank/DDBJ whole genome shotgun (WGS) entry which is preliminary data.</text>
</comment>
<dbReference type="PANTHER" id="PTHR33112">
    <property type="entry name" value="DOMAIN PROTEIN, PUTATIVE-RELATED"/>
    <property type="match status" value="1"/>
</dbReference>
<organism evidence="2 3">
    <name type="scientific">Apiospora arundinis</name>
    <dbReference type="NCBI Taxonomy" id="335852"/>
    <lineage>
        <taxon>Eukaryota</taxon>
        <taxon>Fungi</taxon>
        <taxon>Dikarya</taxon>
        <taxon>Ascomycota</taxon>
        <taxon>Pezizomycotina</taxon>
        <taxon>Sordariomycetes</taxon>
        <taxon>Xylariomycetidae</taxon>
        <taxon>Amphisphaeriales</taxon>
        <taxon>Apiosporaceae</taxon>
        <taxon>Apiospora</taxon>
    </lineage>
</organism>
<gene>
    <name evidence="2" type="ORF">PGQ11_015564</name>
</gene>
<evidence type="ECO:0000313" key="3">
    <source>
        <dbReference type="Proteomes" id="UP001390339"/>
    </source>
</evidence>
<keyword evidence="3" id="KW-1185">Reference proteome</keyword>
<dbReference type="Pfam" id="PF06985">
    <property type="entry name" value="HET"/>
    <property type="match status" value="1"/>
</dbReference>
<evidence type="ECO:0000259" key="1">
    <source>
        <dbReference type="Pfam" id="PF06985"/>
    </source>
</evidence>
<dbReference type="InterPro" id="IPR010730">
    <property type="entry name" value="HET"/>
</dbReference>
<proteinExistence type="predicted"/>
<dbReference type="EMBL" id="JAPCWZ010000010">
    <property type="protein sequence ID" value="KAK8849084.1"/>
    <property type="molecule type" value="Genomic_DNA"/>
</dbReference>
<protein>
    <submittedName>
        <fullName evidence="2">HET-domain-containing protein</fullName>
    </submittedName>
</protein>
<name>A0ABR2HMG2_9PEZI</name>
<sequence>MLTRRIGPQYIWIDSLCIVQDDEDDWKSESERMAQTYTNSLITIVAVEAADSREGLLPRISADQCNISYIDWPVPDAQIHKVYICQTQHCSKIWDAYNELRQLKLMASENAVLFSRAWTLQELLLPPRLLMFTDRGPIWYCNESFQPATDPIPFDFMLYFKGSYQSLLLEESPGSGLDRPTKLFTESQIINDIFNISTFADGWVRLVEMYTSRHVAFRQDRLRALAGLAKKFQQQSKAEYVAGLWDDKASLPFLLVWDAVPVESKREKPCEDPTDCTRSWNPPSWSWASVEGAISWTWDLDDFRADAQIMDISCQWQDANRFSTSLGGEVTMKARALKLPHSSLSYSSQDDSADIKIPYEDLFSQELLFQVPAQTSRLNDYDHTAAEHFRENLEKLFSLSMEIILT</sequence>
<feature type="domain" description="Heterokaryon incompatibility" evidence="1">
    <location>
        <begin position="3"/>
        <end position="122"/>
    </location>
</feature>
<dbReference type="Proteomes" id="UP001390339">
    <property type="component" value="Unassembled WGS sequence"/>
</dbReference>
<reference evidence="2 3" key="1">
    <citation type="journal article" date="2024" name="IMA Fungus">
        <title>Apiospora arundinis, a panoply of carbohydrate-active enzymes and secondary metabolites.</title>
        <authorList>
            <person name="Sorensen T."/>
            <person name="Petersen C."/>
            <person name="Muurmann A.T."/>
            <person name="Christiansen J.V."/>
            <person name="Brundto M.L."/>
            <person name="Overgaard C.K."/>
            <person name="Boysen A.T."/>
            <person name="Wollenberg R.D."/>
            <person name="Larsen T.O."/>
            <person name="Sorensen J.L."/>
            <person name="Nielsen K.L."/>
            <person name="Sondergaard T.E."/>
        </authorList>
    </citation>
    <scope>NUCLEOTIDE SEQUENCE [LARGE SCALE GENOMIC DNA]</scope>
    <source>
        <strain evidence="2 3">AAU 773</strain>
    </source>
</reference>
<evidence type="ECO:0000313" key="2">
    <source>
        <dbReference type="EMBL" id="KAK8849084.1"/>
    </source>
</evidence>